<dbReference type="Gene3D" id="3.10.50.40">
    <property type="match status" value="1"/>
</dbReference>
<dbReference type="PROSITE" id="PS50059">
    <property type="entry name" value="FKBP_PPIASE"/>
    <property type="match status" value="1"/>
</dbReference>
<protein>
    <recommendedName>
        <fullName evidence="6">Peptidyl-prolyl cis-trans isomerase</fullName>
        <ecNumber evidence="6">5.2.1.8</ecNumber>
    </recommendedName>
</protein>
<dbReference type="OrthoDB" id="9814548at2"/>
<feature type="domain" description="PPIase FKBP-type" evidence="7">
    <location>
        <begin position="131"/>
        <end position="214"/>
    </location>
</feature>
<dbReference type="EC" id="5.2.1.8" evidence="6"/>
<gene>
    <name evidence="8" type="ORF">FM069_08945</name>
</gene>
<dbReference type="Proteomes" id="UP000315235">
    <property type="component" value="Unassembled WGS sequence"/>
</dbReference>
<organism evidence="8 9">
    <name type="scientific">Pseudomonas mangiferae</name>
    <dbReference type="NCBI Taxonomy" id="2593654"/>
    <lineage>
        <taxon>Bacteria</taxon>
        <taxon>Pseudomonadati</taxon>
        <taxon>Pseudomonadota</taxon>
        <taxon>Gammaproteobacteria</taxon>
        <taxon>Pseudomonadales</taxon>
        <taxon>Pseudomonadaceae</taxon>
        <taxon>Pseudomonas</taxon>
    </lineage>
</organism>
<evidence type="ECO:0000256" key="1">
    <source>
        <dbReference type="ARBA" id="ARBA00000971"/>
    </source>
</evidence>
<name>A0A553H0D5_9PSED</name>
<keyword evidence="3 5" id="KW-0697">Rotamase</keyword>
<comment type="catalytic activity">
    <reaction evidence="1 5 6">
        <text>[protein]-peptidylproline (omega=180) = [protein]-peptidylproline (omega=0)</text>
        <dbReference type="Rhea" id="RHEA:16237"/>
        <dbReference type="Rhea" id="RHEA-COMP:10747"/>
        <dbReference type="Rhea" id="RHEA-COMP:10748"/>
        <dbReference type="ChEBI" id="CHEBI:83833"/>
        <dbReference type="ChEBI" id="CHEBI:83834"/>
        <dbReference type="EC" id="5.2.1.8"/>
    </reaction>
</comment>
<comment type="similarity">
    <text evidence="2 6">Belongs to the FKBP-type PPIase family.</text>
</comment>
<evidence type="ECO:0000313" key="9">
    <source>
        <dbReference type="Proteomes" id="UP000315235"/>
    </source>
</evidence>
<dbReference type="Pfam" id="PF01346">
    <property type="entry name" value="FKBP_N"/>
    <property type="match status" value="1"/>
</dbReference>
<keyword evidence="9" id="KW-1185">Reference proteome</keyword>
<proteinExistence type="inferred from homology"/>
<dbReference type="GO" id="GO:0003755">
    <property type="term" value="F:peptidyl-prolyl cis-trans isomerase activity"/>
    <property type="evidence" value="ECO:0007669"/>
    <property type="project" value="UniProtKB-UniRule"/>
</dbReference>
<dbReference type="InterPro" id="IPR036944">
    <property type="entry name" value="PPIase_FKBP_N_sf"/>
</dbReference>
<dbReference type="InterPro" id="IPR046357">
    <property type="entry name" value="PPIase_dom_sf"/>
</dbReference>
<dbReference type="Pfam" id="PF00254">
    <property type="entry name" value="FKBP_C"/>
    <property type="match status" value="1"/>
</dbReference>
<evidence type="ECO:0000256" key="6">
    <source>
        <dbReference type="RuleBase" id="RU003915"/>
    </source>
</evidence>
<evidence type="ECO:0000313" key="8">
    <source>
        <dbReference type="EMBL" id="TRX75214.1"/>
    </source>
</evidence>
<evidence type="ECO:0000256" key="3">
    <source>
        <dbReference type="ARBA" id="ARBA00023110"/>
    </source>
</evidence>
<evidence type="ECO:0000256" key="4">
    <source>
        <dbReference type="ARBA" id="ARBA00023235"/>
    </source>
</evidence>
<dbReference type="Gene3D" id="1.10.287.460">
    <property type="entry name" value="Peptidyl-prolyl cis-trans isomerase, FKBP-type, N-terminal domain"/>
    <property type="match status" value="1"/>
</dbReference>
<dbReference type="SUPFAM" id="SSF54534">
    <property type="entry name" value="FKBP-like"/>
    <property type="match status" value="1"/>
</dbReference>
<evidence type="ECO:0000256" key="2">
    <source>
        <dbReference type="ARBA" id="ARBA00006577"/>
    </source>
</evidence>
<dbReference type="AlphaFoldDB" id="A0A553H0D5"/>
<dbReference type="GO" id="GO:0006457">
    <property type="term" value="P:protein folding"/>
    <property type="evidence" value="ECO:0007669"/>
    <property type="project" value="InterPro"/>
</dbReference>
<comment type="caution">
    <text evidence="8">The sequence shown here is derived from an EMBL/GenBank/DDBJ whole genome shotgun (WGS) entry which is preliminary data.</text>
</comment>
<dbReference type="PANTHER" id="PTHR43811:SF23">
    <property type="entry name" value="FKBP-TYPE 22 KDA PEPTIDYL-PROLYL CIS-TRANS ISOMERASE"/>
    <property type="match status" value="1"/>
</dbReference>
<keyword evidence="4 5" id="KW-0413">Isomerase</keyword>
<sequence length="214" mass="23263">MRRSLLSIALLTSLAGTAVGDDAHDLSYSLGVRLGERLREEVPDLQVEALLKGLRQAYRGEPLELPAARIKQLQAAHEARMVEAERLHTREIAAETRFLVAEKAKPGVRELAGGVLITELQKGNGGRPRSGGEVRVRYTGQLADGSVFDASPTPAWFKLDSVIAGWRMALLEMPMGAKWRVVIPSAQAYGTEGAGDLIPPYAPLVFEIELLDGR</sequence>
<accession>A0A553H0D5</accession>
<dbReference type="InterPro" id="IPR001179">
    <property type="entry name" value="PPIase_FKBP_dom"/>
</dbReference>
<dbReference type="InterPro" id="IPR000774">
    <property type="entry name" value="PPIase_FKBP_N"/>
</dbReference>
<evidence type="ECO:0000256" key="5">
    <source>
        <dbReference type="PROSITE-ProRule" id="PRU00277"/>
    </source>
</evidence>
<dbReference type="PANTHER" id="PTHR43811">
    <property type="entry name" value="FKBP-TYPE PEPTIDYL-PROLYL CIS-TRANS ISOMERASE FKPA"/>
    <property type="match status" value="1"/>
</dbReference>
<dbReference type="EMBL" id="VJOY01000005">
    <property type="protein sequence ID" value="TRX75214.1"/>
    <property type="molecule type" value="Genomic_DNA"/>
</dbReference>
<evidence type="ECO:0000259" key="7">
    <source>
        <dbReference type="PROSITE" id="PS50059"/>
    </source>
</evidence>
<dbReference type="RefSeq" id="WP_143487950.1">
    <property type="nucleotide sequence ID" value="NZ_VJOY01000005.1"/>
</dbReference>
<reference evidence="8 9" key="1">
    <citation type="submission" date="2019-07" db="EMBL/GenBank/DDBJ databases">
        <title>Pseudomonas mangiferae sp. nov., isolated from bark of mango tree in Thailand.</title>
        <authorList>
            <person name="Srisuk N."/>
            <person name="Anurat P."/>
        </authorList>
    </citation>
    <scope>NUCLEOTIDE SEQUENCE [LARGE SCALE GENOMIC DNA]</scope>
    <source>
        <strain evidence="8 9">DMKU_BBB3-04</strain>
    </source>
</reference>